<name>A0A0K9F5D7_9BACI</name>
<organism evidence="10 11">
    <name type="scientific">Lysinibacillus xylanilyticus</name>
    <dbReference type="NCBI Taxonomy" id="582475"/>
    <lineage>
        <taxon>Bacteria</taxon>
        <taxon>Bacillati</taxon>
        <taxon>Bacillota</taxon>
        <taxon>Bacilli</taxon>
        <taxon>Bacillales</taxon>
        <taxon>Bacillaceae</taxon>
        <taxon>Lysinibacillus</taxon>
    </lineage>
</organism>
<evidence type="ECO:0000256" key="6">
    <source>
        <dbReference type="ARBA" id="ARBA00022989"/>
    </source>
</evidence>
<dbReference type="PANTHER" id="PTHR38438:SF1">
    <property type="entry name" value="RIBOFLAVIN TRANSPORTER RIBU"/>
    <property type="match status" value="1"/>
</dbReference>
<evidence type="ECO:0000256" key="3">
    <source>
        <dbReference type="ARBA" id="ARBA00022448"/>
    </source>
</evidence>
<proteinExistence type="inferred from homology"/>
<evidence type="ECO:0000256" key="9">
    <source>
        <dbReference type="SAM" id="Phobius"/>
    </source>
</evidence>
<dbReference type="RefSeq" id="WP_049668641.1">
    <property type="nucleotide sequence ID" value="NZ_JBIVRT010000001.1"/>
</dbReference>
<dbReference type="Proteomes" id="UP000037326">
    <property type="component" value="Unassembled WGS sequence"/>
</dbReference>
<evidence type="ECO:0000256" key="8">
    <source>
        <dbReference type="PIRNR" id="PIRNR037778"/>
    </source>
</evidence>
<sequence>MKKNVKLQSYITIGMLSSISFLLMLFNFPIPPFPAFLEVDFSDMPALLAAITMGPVAGILVEFFKNVLDWVFSGTPTGVPVGHIANFVTGILFILPVSFVFNRSKTVKGLIGGLAVGTIIMAVGMSILNYVVFLPMYTYFLGMEPVVGDSLYKMIVAGILPFNIVKGILITIIMALLFTTMRKWIINQRSVYLTK</sequence>
<keyword evidence="3 8" id="KW-0813">Transport</keyword>
<dbReference type="GeneID" id="96600865"/>
<evidence type="ECO:0000256" key="7">
    <source>
        <dbReference type="ARBA" id="ARBA00023136"/>
    </source>
</evidence>
<comment type="caution">
    <text evidence="10">The sequence shown here is derived from an EMBL/GenBank/DDBJ whole genome shotgun (WGS) entry which is preliminary data.</text>
</comment>
<dbReference type="GO" id="GO:0032217">
    <property type="term" value="F:riboflavin transmembrane transporter activity"/>
    <property type="evidence" value="ECO:0007669"/>
    <property type="project" value="UniProtKB-UniRule"/>
</dbReference>
<keyword evidence="7 8" id="KW-0472">Membrane</keyword>
<feature type="transmembrane region" description="Helical" evidence="9">
    <location>
        <begin position="84"/>
        <end position="101"/>
    </location>
</feature>
<dbReference type="PATRIC" id="fig|582475.4.peg.3490"/>
<evidence type="ECO:0000313" key="10">
    <source>
        <dbReference type="EMBL" id="KMY29740.1"/>
    </source>
</evidence>
<dbReference type="InterPro" id="IPR024529">
    <property type="entry name" value="ECF_trnsprt_substrate-spec"/>
</dbReference>
<keyword evidence="4 8" id="KW-1003">Cell membrane</keyword>
<comment type="function">
    <text evidence="8">Probably a riboflavin-binding protein that interacts with the energy-coupling factor (ECF) ABC-transporter complex.</text>
</comment>
<dbReference type="PIRSF" id="PIRSF037778">
    <property type="entry name" value="UCP037778_transp_RibU"/>
    <property type="match status" value="1"/>
</dbReference>
<dbReference type="InterPro" id="IPR025720">
    <property type="entry name" value="RibU"/>
</dbReference>
<accession>A0A0K9F5D7</accession>
<feature type="transmembrane region" description="Helical" evidence="9">
    <location>
        <begin position="7"/>
        <end position="26"/>
    </location>
</feature>
<dbReference type="Gene3D" id="1.10.1760.20">
    <property type="match status" value="1"/>
</dbReference>
<evidence type="ECO:0000256" key="1">
    <source>
        <dbReference type="ARBA" id="ARBA00004651"/>
    </source>
</evidence>
<evidence type="ECO:0000256" key="4">
    <source>
        <dbReference type="ARBA" id="ARBA00022475"/>
    </source>
</evidence>
<dbReference type="Pfam" id="PF12822">
    <property type="entry name" value="ECF_trnsprt"/>
    <property type="match status" value="1"/>
</dbReference>
<gene>
    <name evidence="10" type="ORF">ACZ11_21895</name>
</gene>
<dbReference type="PANTHER" id="PTHR38438">
    <property type="entry name" value="RIBOFLAVIN TRANSPORTER RIBU"/>
    <property type="match status" value="1"/>
</dbReference>
<comment type="similarity">
    <text evidence="2 8">Belongs to the prokaryotic riboflavin transporter (P-RFT) (TC 2.A.87) family.</text>
</comment>
<keyword evidence="6 9" id="KW-1133">Transmembrane helix</keyword>
<reference evidence="11" key="1">
    <citation type="submission" date="2015-07" db="EMBL/GenBank/DDBJ databases">
        <authorList>
            <consortium name="Consortium for Microbial Forensics and Genomics (microFORGE)"/>
            <person name="Knight B.M."/>
            <person name="Roberts D.P."/>
            <person name="Lin D."/>
            <person name="Hari K."/>
            <person name="Fletcher J."/>
            <person name="Melcher U."/>
            <person name="Blagden T."/>
            <person name="Winegar R.A."/>
        </authorList>
    </citation>
    <scope>NUCLEOTIDE SEQUENCE [LARGE SCALE GENOMIC DNA]</scope>
    <source>
        <strain evidence="11">DSM 23493</strain>
    </source>
</reference>
<dbReference type="OrthoDB" id="9809216at2"/>
<keyword evidence="5 9" id="KW-0812">Transmembrane</keyword>
<protein>
    <recommendedName>
        <fullName evidence="8">Riboflavin transporter</fullName>
    </recommendedName>
</protein>
<feature type="transmembrane region" description="Helical" evidence="9">
    <location>
        <begin position="113"/>
        <end position="134"/>
    </location>
</feature>
<evidence type="ECO:0000313" key="11">
    <source>
        <dbReference type="Proteomes" id="UP000037326"/>
    </source>
</evidence>
<feature type="transmembrane region" description="Helical" evidence="9">
    <location>
        <begin position="154"/>
        <end position="179"/>
    </location>
</feature>
<dbReference type="EMBL" id="LFXJ01000010">
    <property type="protein sequence ID" value="KMY29740.1"/>
    <property type="molecule type" value="Genomic_DNA"/>
</dbReference>
<evidence type="ECO:0000256" key="5">
    <source>
        <dbReference type="ARBA" id="ARBA00022692"/>
    </source>
</evidence>
<dbReference type="GO" id="GO:0005886">
    <property type="term" value="C:plasma membrane"/>
    <property type="evidence" value="ECO:0007669"/>
    <property type="project" value="UniProtKB-SubCell"/>
</dbReference>
<comment type="subcellular location">
    <subcellularLocation>
        <location evidence="1">Cell membrane</location>
        <topology evidence="1">Multi-pass membrane protein</topology>
    </subcellularLocation>
</comment>
<evidence type="ECO:0000256" key="2">
    <source>
        <dbReference type="ARBA" id="ARBA00005540"/>
    </source>
</evidence>
<dbReference type="AlphaFoldDB" id="A0A0K9F5D7"/>